<dbReference type="SUPFAM" id="SSF54285">
    <property type="entry name" value="MoaD/ThiS"/>
    <property type="match status" value="1"/>
</dbReference>
<dbReference type="Gene3D" id="3.10.20.30">
    <property type="match status" value="1"/>
</dbReference>
<sequence length="94" mass="10077">MSEQFPPDENDVTVRYWASARSAAGLAEETVAAGSLADVLAEITRRHRDSDRFEDVIDACSILIDGTPVGSREHSDVRVFAGNTVELLPAFAGG</sequence>
<evidence type="ECO:0000313" key="2">
    <source>
        <dbReference type="Proteomes" id="UP001257739"/>
    </source>
</evidence>
<dbReference type="InterPro" id="IPR003749">
    <property type="entry name" value="ThiS/MoaD-like"/>
</dbReference>
<dbReference type="Proteomes" id="UP001257739">
    <property type="component" value="Unassembled WGS sequence"/>
</dbReference>
<dbReference type="EMBL" id="JAVDWH010000001">
    <property type="protein sequence ID" value="MDR7085919.1"/>
    <property type="molecule type" value="Genomic_DNA"/>
</dbReference>
<dbReference type="InterPro" id="IPR012675">
    <property type="entry name" value="Beta-grasp_dom_sf"/>
</dbReference>
<proteinExistence type="predicted"/>
<name>A0ABU1UL63_9ACTN</name>
<accession>A0ABU1UL63</accession>
<evidence type="ECO:0000313" key="1">
    <source>
        <dbReference type="EMBL" id="MDR7085919.1"/>
    </source>
</evidence>
<dbReference type="RefSeq" id="WP_309966946.1">
    <property type="nucleotide sequence ID" value="NZ_JAVDWH010000001.1"/>
</dbReference>
<reference evidence="1 2" key="1">
    <citation type="submission" date="2023-07" db="EMBL/GenBank/DDBJ databases">
        <title>Sorghum-associated microbial communities from plants grown in Nebraska, USA.</title>
        <authorList>
            <person name="Schachtman D."/>
        </authorList>
    </citation>
    <scope>NUCLEOTIDE SEQUENCE [LARGE SCALE GENOMIC DNA]</scope>
    <source>
        <strain evidence="1 2">BE248</strain>
    </source>
</reference>
<dbReference type="CDD" id="cd17040">
    <property type="entry name" value="Ubl_MoaD_like"/>
    <property type="match status" value="1"/>
</dbReference>
<keyword evidence="2" id="KW-1185">Reference proteome</keyword>
<dbReference type="Pfam" id="PF02597">
    <property type="entry name" value="ThiS"/>
    <property type="match status" value="1"/>
</dbReference>
<organism evidence="1 2">
    <name type="scientific">Aeromicrobium panaciterrae</name>
    <dbReference type="NCBI Taxonomy" id="363861"/>
    <lineage>
        <taxon>Bacteria</taxon>
        <taxon>Bacillati</taxon>
        <taxon>Actinomycetota</taxon>
        <taxon>Actinomycetes</taxon>
        <taxon>Propionibacteriales</taxon>
        <taxon>Nocardioidaceae</taxon>
        <taxon>Aeromicrobium</taxon>
    </lineage>
</organism>
<gene>
    <name evidence="1" type="ORF">J2X11_000758</name>
</gene>
<protein>
    <submittedName>
        <fullName evidence="1">Molybdopterin converting factor small subunit</fullName>
    </submittedName>
</protein>
<dbReference type="InterPro" id="IPR016155">
    <property type="entry name" value="Mopterin_synth/thiamin_S_b"/>
</dbReference>
<comment type="caution">
    <text evidence="1">The sequence shown here is derived from an EMBL/GenBank/DDBJ whole genome shotgun (WGS) entry which is preliminary data.</text>
</comment>